<dbReference type="HAMAP" id="MF_00187">
    <property type="entry name" value="FdhD"/>
    <property type="match status" value="1"/>
</dbReference>
<dbReference type="STRING" id="52560.SAMN04488082_1309"/>
<sequence length="264" mass="28334">MADPQPLEPLVQMDIVKVTAAGFAQETDVVATEVPVTIMTRDTEIATLMCTPEHLDDLARGFLHTSGLLARPEDFLGSEVDSAVWAVRVSLACEVDPEQLSRRTFTSGCGKGVMFASALELAGSGPMPSGFTLPAGRVQELANWFRRYSDLHHATGGVHTVALSVDGQDPELIRDDVGRHNAADKVVGRALALGLDLGRTVMITSGRISSEIVHKGRRAGISVLVSLGAPTHQAVLLAREMNLTLIGFARQNRFSIFSAPERIL</sequence>
<protein>
    <recommendedName>
        <fullName evidence="3">Sulfur carrier protein FdhD</fullName>
    </recommendedName>
</protein>
<comment type="function">
    <text evidence="3">Required for formate dehydrogenase (FDH) activity. Acts as a sulfur carrier protein that transfers sulfur from IscS to the molybdenum cofactor prior to its insertion into FDH.</text>
</comment>
<dbReference type="SUPFAM" id="SSF53927">
    <property type="entry name" value="Cytidine deaminase-like"/>
    <property type="match status" value="1"/>
</dbReference>
<evidence type="ECO:0000256" key="2">
    <source>
        <dbReference type="ARBA" id="ARBA00023150"/>
    </source>
</evidence>
<accession>A0A1I4A624</accession>
<dbReference type="GO" id="GO:0097163">
    <property type="term" value="F:sulfur carrier activity"/>
    <property type="evidence" value="ECO:0007669"/>
    <property type="project" value="UniProtKB-UniRule"/>
</dbReference>
<dbReference type="NCBIfam" id="TIGR00129">
    <property type="entry name" value="fdhD_narQ"/>
    <property type="match status" value="1"/>
</dbReference>
<evidence type="ECO:0000313" key="4">
    <source>
        <dbReference type="EMBL" id="SFK51774.1"/>
    </source>
</evidence>
<keyword evidence="1 3" id="KW-0963">Cytoplasm</keyword>
<comment type="subcellular location">
    <subcellularLocation>
        <location evidence="3">Cytoplasm</location>
    </subcellularLocation>
</comment>
<dbReference type="InterPro" id="IPR003786">
    <property type="entry name" value="FdhD"/>
</dbReference>
<dbReference type="Proteomes" id="UP000198635">
    <property type="component" value="Unassembled WGS sequence"/>
</dbReference>
<evidence type="ECO:0000313" key="5">
    <source>
        <dbReference type="Proteomes" id="UP000198635"/>
    </source>
</evidence>
<dbReference type="InterPro" id="IPR016193">
    <property type="entry name" value="Cytidine_deaminase-like"/>
</dbReference>
<dbReference type="PANTHER" id="PTHR30592">
    <property type="entry name" value="FORMATE DEHYDROGENASE"/>
    <property type="match status" value="1"/>
</dbReference>
<evidence type="ECO:0000256" key="3">
    <source>
        <dbReference type="HAMAP-Rule" id="MF_00187"/>
    </source>
</evidence>
<dbReference type="AlphaFoldDB" id="A0A1I4A624"/>
<comment type="similarity">
    <text evidence="3">Belongs to the FdhD family.</text>
</comment>
<name>A0A1I4A624_9BACT</name>
<dbReference type="GO" id="GO:0016783">
    <property type="term" value="F:sulfurtransferase activity"/>
    <property type="evidence" value="ECO:0007669"/>
    <property type="project" value="InterPro"/>
</dbReference>
<reference evidence="5" key="1">
    <citation type="submission" date="2016-10" db="EMBL/GenBank/DDBJ databases">
        <authorList>
            <person name="Varghese N."/>
            <person name="Submissions S."/>
        </authorList>
    </citation>
    <scope>NUCLEOTIDE SEQUENCE [LARGE SCALE GENOMIC DNA]</scope>
    <source>
        <strain evidence="5">DSM 5918</strain>
    </source>
</reference>
<dbReference type="PANTHER" id="PTHR30592:SF1">
    <property type="entry name" value="SULFUR CARRIER PROTEIN FDHD"/>
    <property type="match status" value="1"/>
</dbReference>
<feature type="binding site" evidence="3">
    <location>
        <begin position="248"/>
        <end position="253"/>
    </location>
    <ligand>
        <name>Mo-bis(molybdopterin guanine dinucleotide)</name>
        <dbReference type="ChEBI" id="CHEBI:60539"/>
    </ligand>
</feature>
<dbReference type="Gene3D" id="3.40.140.10">
    <property type="entry name" value="Cytidine Deaminase, domain 2"/>
    <property type="match status" value="1"/>
</dbReference>
<dbReference type="GO" id="GO:0006777">
    <property type="term" value="P:Mo-molybdopterin cofactor biosynthetic process"/>
    <property type="evidence" value="ECO:0007669"/>
    <property type="project" value="UniProtKB-UniRule"/>
</dbReference>
<dbReference type="Gene3D" id="3.10.20.10">
    <property type="match status" value="1"/>
</dbReference>
<dbReference type="Pfam" id="PF02634">
    <property type="entry name" value="FdhD-NarQ"/>
    <property type="match status" value="1"/>
</dbReference>
<dbReference type="EMBL" id="FORX01000030">
    <property type="protein sequence ID" value="SFK51774.1"/>
    <property type="molecule type" value="Genomic_DNA"/>
</dbReference>
<keyword evidence="2 3" id="KW-0501">Molybdenum cofactor biosynthesis</keyword>
<organism evidence="4 5">
    <name type="scientific">Desulfomicrobium apsheronum</name>
    <dbReference type="NCBI Taxonomy" id="52560"/>
    <lineage>
        <taxon>Bacteria</taxon>
        <taxon>Pseudomonadati</taxon>
        <taxon>Thermodesulfobacteriota</taxon>
        <taxon>Desulfovibrionia</taxon>
        <taxon>Desulfovibrionales</taxon>
        <taxon>Desulfomicrobiaceae</taxon>
        <taxon>Desulfomicrobium</taxon>
    </lineage>
</organism>
<proteinExistence type="inferred from homology"/>
<keyword evidence="5" id="KW-1185">Reference proteome</keyword>
<dbReference type="PIRSF" id="PIRSF015626">
    <property type="entry name" value="FdhD"/>
    <property type="match status" value="1"/>
</dbReference>
<evidence type="ECO:0000256" key="1">
    <source>
        <dbReference type="ARBA" id="ARBA00022490"/>
    </source>
</evidence>
<dbReference type="GO" id="GO:0005737">
    <property type="term" value="C:cytoplasm"/>
    <property type="evidence" value="ECO:0007669"/>
    <property type="project" value="UniProtKB-SubCell"/>
</dbReference>
<feature type="active site" description="Cysteine persulfide intermediate" evidence="3">
    <location>
        <position position="109"/>
    </location>
</feature>
<dbReference type="RefSeq" id="WP_177193273.1">
    <property type="nucleotide sequence ID" value="NZ_FORX01000030.1"/>
</dbReference>
<gene>
    <name evidence="3" type="primary">fdhD</name>
    <name evidence="4" type="ORF">SAMN04488082_1309</name>
</gene>